<dbReference type="EMBL" id="NDXW01000001">
    <property type="protein sequence ID" value="RDH44692.1"/>
    <property type="molecule type" value="Genomic_DNA"/>
</dbReference>
<organism evidence="1 2">
    <name type="scientific">Zooshikella ganghwensis</name>
    <dbReference type="NCBI Taxonomy" id="202772"/>
    <lineage>
        <taxon>Bacteria</taxon>
        <taxon>Pseudomonadati</taxon>
        <taxon>Pseudomonadota</taxon>
        <taxon>Gammaproteobacteria</taxon>
        <taxon>Oceanospirillales</taxon>
        <taxon>Zooshikellaceae</taxon>
        <taxon>Zooshikella</taxon>
    </lineage>
</organism>
<dbReference type="Proteomes" id="UP000257039">
    <property type="component" value="Unassembled WGS sequence"/>
</dbReference>
<comment type="caution">
    <text evidence="1">The sequence shown here is derived from an EMBL/GenBank/DDBJ whole genome shotgun (WGS) entry which is preliminary data.</text>
</comment>
<gene>
    <name evidence="1" type="ORF">B9G39_15325</name>
</gene>
<dbReference type="PROSITE" id="PS51257">
    <property type="entry name" value="PROKAR_LIPOPROTEIN"/>
    <property type="match status" value="1"/>
</dbReference>
<dbReference type="RefSeq" id="WP_094787794.1">
    <property type="nucleotide sequence ID" value="NZ_NDXW01000001.1"/>
</dbReference>
<dbReference type="AlphaFoldDB" id="A0A4P9VRD6"/>
<proteinExistence type="predicted"/>
<evidence type="ECO:0000313" key="1">
    <source>
        <dbReference type="EMBL" id="RDH44692.1"/>
    </source>
</evidence>
<name>A0A4P9VRD6_9GAMM</name>
<reference evidence="1 2" key="1">
    <citation type="submission" date="2017-04" db="EMBL/GenBank/DDBJ databases">
        <title>Draft genome sequence of Zooshikella ganghwensis VG4 isolated from Red Sea sediments.</title>
        <authorList>
            <person name="Rehman Z."/>
            <person name="Alam I."/>
            <person name="Kamau A."/>
            <person name="Bajic V."/>
            <person name="Leiknes T."/>
        </authorList>
    </citation>
    <scope>NUCLEOTIDE SEQUENCE [LARGE SCALE GENOMIC DNA]</scope>
    <source>
        <strain evidence="1 2">VG4</strain>
    </source>
</reference>
<sequence length="128" mass="14963">MRKISYLLIACGLSFIVAGCSHIEKMHAKYPLAVYFSSINDYITVRAYSQEGSPIARGNIKVFNDFDRVIIDESLSDRGIYRFRYPINTVKLTVIITDNEGKQGKRYIEKEDIRPVYPDRYSQWWLNQ</sequence>
<protein>
    <submittedName>
        <fullName evidence="1">Uncharacterized protein</fullName>
    </submittedName>
</protein>
<evidence type="ECO:0000313" key="2">
    <source>
        <dbReference type="Proteomes" id="UP000257039"/>
    </source>
</evidence>
<accession>A0A4P9VRD6</accession>
<keyword evidence="2" id="KW-1185">Reference proteome</keyword>